<gene>
    <name evidence="3" type="ORF">PGT21_006206</name>
</gene>
<dbReference type="GO" id="GO:0000329">
    <property type="term" value="C:fungal-type vacuole membrane"/>
    <property type="evidence" value="ECO:0007669"/>
    <property type="project" value="InterPro"/>
</dbReference>
<proteinExistence type="predicted"/>
<feature type="region of interest" description="Disordered" evidence="2">
    <location>
        <begin position="360"/>
        <end position="397"/>
    </location>
</feature>
<protein>
    <recommendedName>
        <fullName evidence="5">IMD domain-containing protein</fullName>
    </recommendedName>
</protein>
<dbReference type="AlphaFoldDB" id="A0A5B0MB94"/>
<feature type="compositionally biased region" description="Polar residues" evidence="2">
    <location>
        <begin position="370"/>
        <end position="384"/>
    </location>
</feature>
<evidence type="ECO:0000313" key="3">
    <source>
        <dbReference type="EMBL" id="KAA1073248.1"/>
    </source>
</evidence>
<dbReference type="OrthoDB" id="5594612at2759"/>
<accession>A0A5B0MB94</accession>
<dbReference type="GO" id="GO:0042144">
    <property type="term" value="P:vacuole fusion, non-autophagic"/>
    <property type="evidence" value="ECO:0007669"/>
    <property type="project" value="InterPro"/>
</dbReference>
<comment type="caution">
    <text evidence="3">The sequence shown here is derived from an EMBL/GenBank/DDBJ whole genome shotgun (WGS) entry which is preliminary data.</text>
</comment>
<feature type="compositionally biased region" description="Polar residues" evidence="2">
    <location>
        <begin position="78"/>
        <end position="103"/>
    </location>
</feature>
<dbReference type="Proteomes" id="UP000324748">
    <property type="component" value="Unassembled WGS sequence"/>
</dbReference>
<dbReference type="InterPro" id="IPR037470">
    <property type="entry name" value="IVY1"/>
</dbReference>
<dbReference type="EMBL" id="VSWC01000158">
    <property type="protein sequence ID" value="KAA1073248.1"/>
    <property type="molecule type" value="Genomic_DNA"/>
</dbReference>
<dbReference type="GO" id="GO:0005543">
    <property type="term" value="F:phospholipid binding"/>
    <property type="evidence" value="ECO:0007669"/>
    <property type="project" value="InterPro"/>
</dbReference>
<feature type="region of interest" description="Disordered" evidence="2">
    <location>
        <begin position="448"/>
        <end position="481"/>
    </location>
</feature>
<feature type="region of interest" description="Disordered" evidence="2">
    <location>
        <begin position="320"/>
        <end position="339"/>
    </location>
</feature>
<dbReference type="PANTHER" id="PTHR38407">
    <property type="entry name" value="PROTEIN IVY1"/>
    <property type="match status" value="1"/>
</dbReference>
<reference evidence="3 4" key="1">
    <citation type="submission" date="2019-05" db="EMBL/GenBank/DDBJ databases">
        <title>Emergence of the Ug99 lineage of the wheat stem rust pathogen through somatic hybridization.</title>
        <authorList>
            <person name="Li F."/>
            <person name="Upadhyaya N.M."/>
            <person name="Sperschneider J."/>
            <person name="Matny O."/>
            <person name="Nguyen-Phuc H."/>
            <person name="Mago R."/>
            <person name="Raley C."/>
            <person name="Miller M.E."/>
            <person name="Silverstein K.A.T."/>
            <person name="Henningsen E."/>
            <person name="Hirsch C.D."/>
            <person name="Visser B."/>
            <person name="Pretorius Z.A."/>
            <person name="Steffenson B.J."/>
            <person name="Schwessinger B."/>
            <person name="Dodds P.N."/>
            <person name="Figueroa M."/>
        </authorList>
    </citation>
    <scope>NUCLEOTIDE SEQUENCE [LARGE SCALE GENOMIC DNA]</scope>
    <source>
        <strain evidence="3">21-0</strain>
    </source>
</reference>
<organism evidence="3 4">
    <name type="scientific">Puccinia graminis f. sp. tritici</name>
    <dbReference type="NCBI Taxonomy" id="56615"/>
    <lineage>
        <taxon>Eukaryota</taxon>
        <taxon>Fungi</taxon>
        <taxon>Dikarya</taxon>
        <taxon>Basidiomycota</taxon>
        <taxon>Pucciniomycotina</taxon>
        <taxon>Pucciniomycetes</taxon>
        <taxon>Pucciniales</taxon>
        <taxon>Pucciniaceae</taxon>
        <taxon>Puccinia</taxon>
    </lineage>
</organism>
<feature type="region of interest" description="Disordered" evidence="2">
    <location>
        <begin position="410"/>
        <end position="435"/>
    </location>
</feature>
<name>A0A5B0MB94_PUCGR</name>
<evidence type="ECO:0000313" key="4">
    <source>
        <dbReference type="Proteomes" id="UP000324748"/>
    </source>
</evidence>
<keyword evidence="4" id="KW-1185">Reference proteome</keyword>
<evidence type="ECO:0000256" key="2">
    <source>
        <dbReference type="SAM" id="MobiDB-lite"/>
    </source>
</evidence>
<dbReference type="InterPro" id="IPR027267">
    <property type="entry name" value="AH/BAR_dom_sf"/>
</dbReference>
<sequence>MGSEYSQQDYHSFLTKADLKDSLNTLNNLLTTTKTYRVALISLANATAAFAKSLEDCARLKGTQAIFQEQQQQEQLQSTSDSVNSSPFTPHSSQHDIPSQNSNPAEKLLAASGLHFLTANLEQVLSDTFKNSFELPLLNLYESYRQQLAQHQNRYESLLSIKTKAIRETELRNMNQGGSRHSRNTPRDLDSFRRGLKELQDQVEQVESLKQSYYLQVANGERQVWNKVAENISLVVKSEVEVYDRIASKPISDPTLEAMVTSIPDPFDAFKPVGTMSRSASGTGPEIYSILDPLSSLLLGSPQKTRRSVDLNQSLASLRHDFRSPSPDGSLTHAHPPHLNAAPHWAESVAERTIQPELLPPFLAHPDQPQPTRSSSPTIANNHIDTPELKSPSPLRNVCSLLSTDSARTATLPNNVSTDPSTPHISPGSSSETTADTTVILSKQFESLKPTHDKDAPTNGPALDPSIPNASSLTQPPPNMHRLSTATSIQVLPFFSLVLVSLPSTQERSSSSSLCSS</sequence>
<dbReference type="Gene3D" id="1.20.1270.60">
    <property type="entry name" value="Arfaptin homology (AH) domain/BAR domain"/>
    <property type="match status" value="1"/>
</dbReference>
<keyword evidence="1" id="KW-0175">Coiled coil</keyword>
<evidence type="ECO:0000256" key="1">
    <source>
        <dbReference type="SAM" id="Coils"/>
    </source>
</evidence>
<dbReference type="PANTHER" id="PTHR38407:SF1">
    <property type="entry name" value="PROTEIN IVY1"/>
    <property type="match status" value="1"/>
</dbReference>
<evidence type="ECO:0008006" key="5">
    <source>
        <dbReference type="Google" id="ProtNLM"/>
    </source>
</evidence>
<feature type="region of interest" description="Disordered" evidence="2">
    <location>
        <begin position="69"/>
        <end position="103"/>
    </location>
</feature>
<feature type="coiled-coil region" evidence="1">
    <location>
        <begin position="189"/>
        <end position="216"/>
    </location>
</feature>